<feature type="compositionally biased region" description="Low complexity" evidence="1">
    <location>
        <begin position="239"/>
        <end position="248"/>
    </location>
</feature>
<reference evidence="2" key="1">
    <citation type="journal article" date="2021" name="Open Biol.">
        <title>Shared evolutionary footprints suggest mitochondrial oxidative damage underlies multiple complex I losses in fungi.</title>
        <authorList>
            <person name="Schikora-Tamarit M.A."/>
            <person name="Marcet-Houben M."/>
            <person name="Nosek J."/>
            <person name="Gabaldon T."/>
        </authorList>
    </citation>
    <scope>NUCLEOTIDE SEQUENCE</scope>
    <source>
        <strain evidence="2">CBS6341</strain>
    </source>
</reference>
<feature type="region of interest" description="Disordered" evidence="1">
    <location>
        <begin position="239"/>
        <end position="281"/>
    </location>
</feature>
<feature type="compositionally biased region" description="Basic and acidic residues" evidence="1">
    <location>
        <begin position="249"/>
        <end position="261"/>
    </location>
</feature>
<proteinExistence type="predicted"/>
<dbReference type="EMBL" id="JAEUBF010000148">
    <property type="protein sequence ID" value="KAH3680256.1"/>
    <property type="molecule type" value="Genomic_DNA"/>
</dbReference>
<dbReference type="Proteomes" id="UP000769528">
    <property type="component" value="Unassembled WGS sequence"/>
</dbReference>
<reference evidence="2" key="2">
    <citation type="submission" date="2021-01" db="EMBL/GenBank/DDBJ databases">
        <authorList>
            <person name="Schikora-Tamarit M.A."/>
        </authorList>
    </citation>
    <scope>NUCLEOTIDE SEQUENCE</scope>
    <source>
        <strain evidence="2">CBS6341</strain>
    </source>
</reference>
<evidence type="ECO:0000313" key="2">
    <source>
        <dbReference type="EMBL" id="KAH3680256.1"/>
    </source>
</evidence>
<protein>
    <submittedName>
        <fullName evidence="2">Uncharacterized protein</fullName>
    </submittedName>
</protein>
<evidence type="ECO:0000256" key="1">
    <source>
        <dbReference type="SAM" id="MobiDB-lite"/>
    </source>
</evidence>
<evidence type="ECO:0000313" key="3">
    <source>
        <dbReference type="Proteomes" id="UP000769528"/>
    </source>
</evidence>
<comment type="caution">
    <text evidence="2">The sequence shown here is derived from an EMBL/GenBank/DDBJ whole genome shotgun (WGS) entry which is preliminary data.</text>
</comment>
<organism evidence="2 3">
    <name type="scientific">Wickerhamomyces mucosus</name>
    <dbReference type="NCBI Taxonomy" id="1378264"/>
    <lineage>
        <taxon>Eukaryota</taxon>
        <taxon>Fungi</taxon>
        <taxon>Dikarya</taxon>
        <taxon>Ascomycota</taxon>
        <taxon>Saccharomycotina</taxon>
        <taxon>Saccharomycetes</taxon>
        <taxon>Phaffomycetales</taxon>
        <taxon>Wickerhamomycetaceae</taxon>
        <taxon>Wickerhamomyces</taxon>
    </lineage>
</organism>
<dbReference type="OrthoDB" id="3981267at2759"/>
<gene>
    <name evidence="2" type="ORF">WICMUC_000437</name>
</gene>
<sequence>MQTTNDLYYESLLRNSYAYSPQLKLVQQDSSTDGVYFPTQIIKPIKFKSNPKQKLQELQLNNYLQNNVNDSTNNNTNQYSSNLKYYFNDHHQRHYRHEMDKLSNTTSFPPSFNPRDTPNMPHKEKVNKWLDNVPIYYADESWFNDCYPAVNSLNQDNEIDNDELIWNMNEMNELIDKDDLIEFQSRIITRFAKDLYKLEDEDCNNSGDAQNYIDFDQDDNDPVEHLEFHTNYQNIGGNNYDYYDGYNQQEKEVQEKDHEREEGDDEDESLKFKSIKRPGHL</sequence>
<accession>A0A9P8TJ48</accession>
<keyword evidence="3" id="KW-1185">Reference proteome</keyword>
<name>A0A9P8TJ48_9ASCO</name>
<dbReference type="AlphaFoldDB" id="A0A9P8TJ48"/>